<dbReference type="Proteomes" id="UP000198242">
    <property type="component" value="Chromosome I"/>
</dbReference>
<evidence type="ECO:0000313" key="3">
    <source>
        <dbReference type="Proteomes" id="UP000198242"/>
    </source>
</evidence>
<keyword evidence="1" id="KW-1133">Transmembrane helix</keyword>
<keyword evidence="1" id="KW-0472">Membrane</keyword>
<reference evidence="3" key="1">
    <citation type="submission" date="2016-06" db="EMBL/GenBank/DDBJ databases">
        <authorList>
            <person name="Varghese N."/>
            <person name="Submissions Spin"/>
        </authorList>
    </citation>
    <scope>NUCLEOTIDE SEQUENCE [LARGE SCALE GENOMIC DNA]</scope>
    <source>
        <strain evidence="3">DSM 43909</strain>
    </source>
</reference>
<evidence type="ECO:0000256" key="1">
    <source>
        <dbReference type="SAM" id="Phobius"/>
    </source>
</evidence>
<sequence length="79" mass="8454">MGVLPFVVFLVFGDPVALLTLAGSIEAVQIPLVAALVLWLNRRAVPPQLRAGRVAAALAVAAVVFFTAFAPYHLWQQTL</sequence>
<organism evidence="2 3">
    <name type="scientific">Micromonospora viridifaciens</name>
    <dbReference type="NCBI Taxonomy" id="1881"/>
    <lineage>
        <taxon>Bacteria</taxon>
        <taxon>Bacillati</taxon>
        <taxon>Actinomycetota</taxon>
        <taxon>Actinomycetes</taxon>
        <taxon>Micromonosporales</taxon>
        <taxon>Micromonosporaceae</taxon>
        <taxon>Micromonospora</taxon>
    </lineage>
</organism>
<gene>
    <name evidence="2" type="ORF">GA0074695_4241</name>
</gene>
<feature type="transmembrane region" description="Helical" evidence="1">
    <location>
        <begin position="16"/>
        <end position="40"/>
    </location>
</feature>
<protein>
    <submittedName>
        <fullName evidence="2">Uncharacterized protein</fullName>
    </submittedName>
</protein>
<accession>A0A1C4YG32</accession>
<keyword evidence="3" id="KW-1185">Reference proteome</keyword>
<dbReference type="EMBL" id="LT607411">
    <property type="protein sequence ID" value="SCF19687.1"/>
    <property type="molecule type" value="Genomic_DNA"/>
</dbReference>
<feature type="transmembrane region" description="Helical" evidence="1">
    <location>
        <begin position="52"/>
        <end position="75"/>
    </location>
</feature>
<name>A0A1C4YG32_MICVI</name>
<keyword evidence="1" id="KW-0812">Transmembrane</keyword>
<evidence type="ECO:0000313" key="2">
    <source>
        <dbReference type="EMBL" id="SCF19687.1"/>
    </source>
</evidence>
<dbReference type="AlphaFoldDB" id="A0A1C4YG32"/>
<proteinExistence type="predicted"/>